<feature type="compositionally biased region" description="Low complexity" evidence="1">
    <location>
        <begin position="80"/>
        <end position="90"/>
    </location>
</feature>
<keyword evidence="4" id="KW-1185">Reference proteome</keyword>
<organism evidence="3 4">
    <name type="scientific">Saccharothrix hoggarensis</name>
    <dbReference type="NCBI Taxonomy" id="913853"/>
    <lineage>
        <taxon>Bacteria</taxon>
        <taxon>Bacillati</taxon>
        <taxon>Actinomycetota</taxon>
        <taxon>Actinomycetes</taxon>
        <taxon>Pseudonocardiales</taxon>
        <taxon>Pseudonocardiaceae</taxon>
        <taxon>Saccharothrix</taxon>
    </lineage>
</organism>
<name>A0ABW3QVB4_9PSEU</name>
<protein>
    <recommendedName>
        <fullName evidence="5">DUF4367 domain-containing protein</fullName>
    </recommendedName>
</protein>
<evidence type="ECO:0000313" key="3">
    <source>
        <dbReference type="EMBL" id="MFD1148721.1"/>
    </source>
</evidence>
<comment type="caution">
    <text evidence="3">The sequence shown here is derived from an EMBL/GenBank/DDBJ whole genome shotgun (WGS) entry which is preliminary data.</text>
</comment>
<dbReference type="Proteomes" id="UP001597168">
    <property type="component" value="Unassembled WGS sequence"/>
</dbReference>
<feature type="region of interest" description="Disordered" evidence="1">
    <location>
        <begin position="70"/>
        <end position="134"/>
    </location>
</feature>
<keyword evidence="2" id="KW-0812">Transmembrane</keyword>
<accession>A0ABW3QVB4</accession>
<gene>
    <name evidence="3" type="ORF">ACFQ3T_16445</name>
</gene>
<evidence type="ECO:0008006" key="5">
    <source>
        <dbReference type="Google" id="ProtNLM"/>
    </source>
</evidence>
<keyword evidence="2" id="KW-0472">Membrane</keyword>
<evidence type="ECO:0000256" key="1">
    <source>
        <dbReference type="SAM" id="MobiDB-lite"/>
    </source>
</evidence>
<sequence length="368" mass="38387">MNNDIEDLVRDAVRRQEELAVDPDRVRAALPARAARQTRAHRTRAIAVAAAAFVAVAVAVPVVVLRDSGSDAGPAASLSTPPTTVPTAGAAPPPDSATFPLRYRPTWLPPGVSERSRSVPLTSGPDAKASTVRIWQPPSAGEENLGLYAYASPEGSEPKAPPVVNPGSGAVVRDREVDINGKPGRYDGDATVTWRVDANTKLMLVAPGLGLSEEDLLRVARSVEPDDARVHVPLRTGPLPAGVVTHFANVEGTSPTSWEASVFADRPFDAYVHVEVATLDRGADAGGETVTVRGRTGHLATPVGDTSTQAGYRTDWVLTVDLGDGRRLTVRAGSGLGAAGPALTRAEVIAIAEQAEVDANPDLGWLGG</sequence>
<dbReference type="EMBL" id="JBHTLK010000075">
    <property type="protein sequence ID" value="MFD1148721.1"/>
    <property type="molecule type" value="Genomic_DNA"/>
</dbReference>
<evidence type="ECO:0000313" key="4">
    <source>
        <dbReference type="Proteomes" id="UP001597168"/>
    </source>
</evidence>
<feature type="transmembrane region" description="Helical" evidence="2">
    <location>
        <begin position="45"/>
        <end position="65"/>
    </location>
</feature>
<dbReference type="RefSeq" id="WP_380724143.1">
    <property type="nucleotide sequence ID" value="NZ_JBHTLK010000075.1"/>
</dbReference>
<evidence type="ECO:0000256" key="2">
    <source>
        <dbReference type="SAM" id="Phobius"/>
    </source>
</evidence>
<proteinExistence type="predicted"/>
<reference evidence="4" key="1">
    <citation type="journal article" date="2019" name="Int. J. Syst. Evol. Microbiol.">
        <title>The Global Catalogue of Microorganisms (GCM) 10K type strain sequencing project: providing services to taxonomists for standard genome sequencing and annotation.</title>
        <authorList>
            <consortium name="The Broad Institute Genomics Platform"/>
            <consortium name="The Broad Institute Genome Sequencing Center for Infectious Disease"/>
            <person name="Wu L."/>
            <person name="Ma J."/>
        </authorList>
    </citation>
    <scope>NUCLEOTIDE SEQUENCE [LARGE SCALE GENOMIC DNA]</scope>
    <source>
        <strain evidence="4">CCUG 60214</strain>
    </source>
</reference>
<keyword evidence="2" id="KW-1133">Transmembrane helix</keyword>